<protein>
    <submittedName>
        <fullName evidence="6">Protein TOXD</fullName>
    </submittedName>
</protein>
<evidence type="ECO:0000256" key="2">
    <source>
        <dbReference type="ARBA" id="ARBA00022741"/>
    </source>
</evidence>
<evidence type="ECO:0000256" key="3">
    <source>
        <dbReference type="ARBA" id="ARBA00022857"/>
    </source>
</evidence>
<dbReference type="VEuPathDB" id="FungiDB:An14g01940"/>
<keyword evidence="2" id="KW-0547">Nucleotide-binding</keyword>
<dbReference type="Pfam" id="PF08240">
    <property type="entry name" value="ADH_N"/>
    <property type="match status" value="1"/>
</dbReference>
<dbReference type="InterPro" id="IPR047122">
    <property type="entry name" value="Trans-enoyl_RdTase-like"/>
</dbReference>
<evidence type="ECO:0000313" key="7">
    <source>
        <dbReference type="Proteomes" id="UP000068243"/>
    </source>
</evidence>
<dbReference type="OrthoDB" id="48317at2759"/>
<dbReference type="CDD" id="cd08249">
    <property type="entry name" value="enoyl_reductase_like"/>
    <property type="match status" value="1"/>
</dbReference>
<dbReference type="PANTHER" id="PTHR45348">
    <property type="entry name" value="HYPOTHETICAL OXIDOREDUCTASE (EUROFUNG)"/>
    <property type="match status" value="1"/>
</dbReference>
<dbReference type="SMART" id="SM00829">
    <property type="entry name" value="PKS_ER"/>
    <property type="match status" value="1"/>
</dbReference>
<dbReference type="Proteomes" id="UP000068243">
    <property type="component" value="Unassembled WGS sequence"/>
</dbReference>
<dbReference type="VEuPathDB" id="FungiDB:ATCC64974_1740"/>
<dbReference type="PANTHER" id="PTHR45348:SF2">
    <property type="entry name" value="ZINC-TYPE ALCOHOL DEHYDROGENASE-LIKE PROTEIN C2E1P3.01"/>
    <property type="match status" value="1"/>
</dbReference>
<dbReference type="GO" id="GO:0016651">
    <property type="term" value="F:oxidoreductase activity, acting on NAD(P)H"/>
    <property type="evidence" value="ECO:0007669"/>
    <property type="project" value="InterPro"/>
</dbReference>
<keyword evidence="3" id="KW-0521">NADP</keyword>
<dbReference type="SUPFAM" id="SSF50129">
    <property type="entry name" value="GroES-like"/>
    <property type="match status" value="1"/>
</dbReference>
<dbReference type="InterPro" id="IPR036291">
    <property type="entry name" value="NAD(P)-bd_dom_sf"/>
</dbReference>
<dbReference type="SUPFAM" id="SSF51735">
    <property type="entry name" value="NAD(P)-binding Rossmann-fold domains"/>
    <property type="match status" value="1"/>
</dbReference>
<evidence type="ECO:0000256" key="4">
    <source>
        <dbReference type="ARBA" id="ARBA00023002"/>
    </source>
</evidence>
<keyword evidence="4" id="KW-0560">Oxidoreductase</keyword>
<dbReference type="VEuPathDB" id="FungiDB:M747DRAFT_320203"/>
<dbReference type="Gene3D" id="3.90.180.10">
    <property type="entry name" value="Medium-chain alcohol dehydrogenases, catalytic domain"/>
    <property type="match status" value="1"/>
</dbReference>
<dbReference type="InterPro" id="IPR020843">
    <property type="entry name" value="ER"/>
</dbReference>
<dbReference type="Gene3D" id="3.40.50.720">
    <property type="entry name" value="NAD(P)-binding Rossmann-like Domain"/>
    <property type="match status" value="1"/>
</dbReference>
<reference evidence="7" key="1">
    <citation type="journal article" date="2016" name="Genome Announc.">
        <title>Draft genome sequence of Aspergillus niger strain An76.</title>
        <authorList>
            <person name="Gong W."/>
            <person name="Cheng Z."/>
            <person name="Zhang H."/>
            <person name="Liu L."/>
            <person name="Gao P."/>
            <person name="Wang L."/>
        </authorList>
    </citation>
    <scope>NUCLEOTIDE SEQUENCE [LARGE SCALE GENOMIC DNA]</scope>
    <source>
        <strain evidence="7">An76</strain>
    </source>
</reference>
<feature type="domain" description="Enoyl reductase (ER)" evidence="5">
    <location>
        <begin position="43"/>
        <end position="292"/>
    </location>
</feature>
<accession>A0A100IKJ3</accession>
<dbReference type="InterPro" id="IPR013154">
    <property type="entry name" value="ADH-like_N"/>
</dbReference>
<dbReference type="InterPro" id="IPR013149">
    <property type="entry name" value="ADH-like_C"/>
</dbReference>
<comment type="caution">
    <text evidence="6">The sequence shown here is derived from an EMBL/GenBank/DDBJ whole genome shotgun (WGS) entry which is preliminary data.</text>
</comment>
<evidence type="ECO:0000256" key="1">
    <source>
        <dbReference type="ARBA" id="ARBA00008072"/>
    </source>
</evidence>
<dbReference type="Pfam" id="PF00107">
    <property type="entry name" value="ADH_zinc_N"/>
    <property type="match status" value="1"/>
</dbReference>
<organism evidence="6 7">
    <name type="scientific">Aspergillus niger</name>
    <dbReference type="NCBI Taxonomy" id="5061"/>
    <lineage>
        <taxon>Eukaryota</taxon>
        <taxon>Fungi</taxon>
        <taxon>Dikarya</taxon>
        <taxon>Ascomycota</taxon>
        <taxon>Pezizomycotina</taxon>
        <taxon>Eurotiomycetes</taxon>
        <taxon>Eurotiomycetidae</taxon>
        <taxon>Eurotiales</taxon>
        <taxon>Aspergillaceae</taxon>
        <taxon>Aspergillus</taxon>
        <taxon>Aspergillus subgen. Circumdati</taxon>
    </lineage>
</organism>
<comment type="similarity">
    <text evidence="1">Belongs to the zinc-containing alcohol dehydrogenase family.</text>
</comment>
<proteinExistence type="inferred from homology"/>
<sequence length="372" mass="40750">MVAKLNTHLAVVTQGPKQARLVTDRPIPSLRDDYMLVRTVTVTLIVGFFFSHHDAVALNPTDWKHIDLVPSDGCTVGCDFAGIVEEVGPKVPERFQKGDRVLGLTHGCNAVEPEDGAFGQYVMAKGNGQLKIPGWMSWEDACTVGVGYTTVGQSLYQNLGIPMPGKPRSATTPKIVLIYGGSTATGTLAIQCAKLSGMEVITTCSVSNFDMVKELGADAVFDYSKPNAAAEIRRYTRDNLKLCFDTVAMATSAQFCAEALTSKAGGRYHTLQELRCPRRDVRSTVSMAYTVVGEPYTMGPQKVPAKPIDMKHHLIWQSVFQDLLDQGKIKTHPVSKQPYGLKGVLSGLDMLRENKVRGQKLVYRVDETPHQF</sequence>
<dbReference type="EMBL" id="BCMY01000008">
    <property type="protein sequence ID" value="GAQ42943.1"/>
    <property type="molecule type" value="Genomic_DNA"/>
</dbReference>
<dbReference type="VEuPathDB" id="FungiDB:ASPNIDRAFT2_1161519"/>
<dbReference type="AlphaFoldDB" id="A0A100IKJ3"/>
<evidence type="ECO:0000259" key="5">
    <source>
        <dbReference type="SMART" id="SM00829"/>
    </source>
</evidence>
<gene>
    <name evidence="6" type="ORF">ABL_05604</name>
</gene>
<evidence type="ECO:0000313" key="6">
    <source>
        <dbReference type="EMBL" id="GAQ42943.1"/>
    </source>
</evidence>
<dbReference type="GO" id="GO:0000166">
    <property type="term" value="F:nucleotide binding"/>
    <property type="evidence" value="ECO:0007669"/>
    <property type="project" value="UniProtKB-KW"/>
</dbReference>
<dbReference type="InterPro" id="IPR011032">
    <property type="entry name" value="GroES-like_sf"/>
</dbReference>
<name>A0A100IKJ3_ASPNG</name>
<dbReference type="OMA" id="MEVITTC"/>